<dbReference type="Gene3D" id="3.40.50.1820">
    <property type="entry name" value="alpha/beta hydrolase"/>
    <property type="match status" value="1"/>
</dbReference>
<dbReference type="Proteomes" id="UP000199537">
    <property type="component" value="Unassembled WGS sequence"/>
</dbReference>
<name>A0A1I7ND40_9BACT</name>
<feature type="domain" description="Dienelactone hydrolase" evidence="1">
    <location>
        <begin position="20"/>
        <end position="237"/>
    </location>
</feature>
<evidence type="ECO:0000313" key="2">
    <source>
        <dbReference type="EMBL" id="SFV32476.1"/>
    </source>
</evidence>
<protein>
    <submittedName>
        <fullName evidence="2">Carboxymethylenebutenolidase</fullName>
    </submittedName>
</protein>
<proteinExistence type="predicted"/>
<sequence>MSRVLHRMISVSVSDGTRMDVYEAYPENYASQQLPGVMLFQEAFGVNEHIRDVARRIAAEGYVVMAPELYHRTGPGFVCSYSDFAAAREHIQALTLEGFEADIRATAAALSAHPACKPDRLASIGFCMGGRVSFLAATVLPLRAAACFYGGGIAEQLLNRAAQVQAPLLMCWGGQDKHITADKIQAITAALDQHQKDYVNVVFSRADHGFFCDARASYHPVSAAEAWELVKAFFRQHLA</sequence>
<gene>
    <name evidence="2" type="ORF">SAMN05660895_1358</name>
</gene>
<reference evidence="3" key="1">
    <citation type="submission" date="2016-10" db="EMBL/GenBank/DDBJ databases">
        <authorList>
            <person name="Varghese N."/>
            <person name="Submissions S."/>
        </authorList>
    </citation>
    <scope>NUCLEOTIDE SEQUENCE [LARGE SCALE GENOMIC DNA]</scope>
    <source>
        <strain evidence="3">DSM 14807</strain>
    </source>
</reference>
<dbReference type="RefSeq" id="WP_092459188.1">
    <property type="nucleotide sequence ID" value="NZ_FPCJ01000001.1"/>
</dbReference>
<dbReference type="STRING" id="1393122.SAMN05660895_1358"/>
<dbReference type="PANTHER" id="PTHR46623:SF6">
    <property type="entry name" value="ALPHA_BETA-HYDROLASES SUPERFAMILY PROTEIN"/>
    <property type="match status" value="1"/>
</dbReference>
<dbReference type="InterPro" id="IPR002925">
    <property type="entry name" value="Dienelactn_hydro"/>
</dbReference>
<dbReference type="OrthoDB" id="9771666at2"/>
<dbReference type="InterPro" id="IPR051049">
    <property type="entry name" value="Dienelactone_hydrolase-like"/>
</dbReference>
<dbReference type="InterPro" id="IPR029058">
    <property type="entry name" value="AB_hydrolase_fold"/>
</dbReference>
<keyword evidence="3" id="KW-1185">Reference proteome</keyword>
<accession>A0A1I7ND40</accession>
<dbReference type="AlphaFoldDB" id="A0A1I7ND40"/>
<organism evidence="2 3">
    <name type="scientific">Thermoflavifilum thermophilum</name>
    <dbReference type="NCBI Taxonomy" id="1393122"/>
    <lineage>
        <taxon>Bacteria</taxon>
        <taxon>Pseudomonadati</taxon>
        <taxon>Bacteroidota</taxon>
        <taxon>Chitinophagia</taxon>
        <taxon>Chitinophagales</taxon>
        <taxon>Chitinophagaceae</taxon>
        <taxon>Thermoflavifilum</taxon>
    </lineage>
</organism>
<dbReference type="Pfam" id="PF01738">
    <property type="entry name" value="DLH"/>
    <property type="match status" value="1"/>
</dbReference>
<dbReference type="SUPFAM" id="SSF53474">
    <property type="entry name" value="alpha/beta-Hydrolases"/>
    <property type="match status" value="1"/>
</dbReference>
<dbReference type="GO" id="GO:0016787">
    <property type="term" value="F:hydrolase activity"/>
    <property type="evidence" value="ECO:0007669"/>
    <property type="project" value="InterPro"/>
</dbReference>
<evidence type="ECO:0000259" key="1">
    <source>
        <dbReference type="Pfam" id="PF01738"/>
    </source>
</evidence>
<dbReference type="EMBL" id="FPCJ01000001">
    <property type="protein sequence ID" value="SFV32476.1"/>
    <property type="molecule type" value="Genomic_DNA"/>
</dbReference>
<dbReference type="PANTHER" id="PTHR46623">
    <property type="entry name" value="CARBOXYMETHYLENEBUTENOLIDASE-RELATED"/>
    <property type="match status" value="1"/>
</dbReference>
<evidence type="ECO:0000313" key="3">
    <source>
        <dbReference type="Proteomes" id="UP000199537"/>
    </source>
</evidence>